<name>A0AA36IXE6_9DINO</name>
<reference evidence="1" key="1">
    <citation type="submission" date="2023-08" db="EMBL/GenBank/DDBJ databases">
        <authorList>
            <person name="Chen Y."/>
            <person name="Shah S."/>
            <person name="Dougan E. K."/>
            <person name="Thang M."/>
            <person name="Chan C."/>
        </authorList>
    </citation>
    <scope>NUCLEOTIDE SEQUENCE</scope>
</reference>
<comment type="caution">
    <text evidence="1">The sequence shown here is derived from an EMBL/GenBank/DDBJ whole genome shotgun (WGS) entry which is preliminary data.</text>
</comment>
<organism evidence="1 2">
    <name type="scientific">Effrenium voratum</name>
    <dbReference type="NCBI Taxonomy" id="2562239"/>
    <lineage>
        <taxon>Eukaryota</taxon>
        <taxon>Sar</taxon>
        <taxon>Alveolata</taxon>
        <taxon>Dinophyceae</taxon>
        <taxon>Suessiales</taxon>
        <taxon>Symbiodiniaceae</taxon>
        <taxon>Effrenium</taxon>
    </lineage>
</organism>
<evidence type="ECO:0000313" key="2">
    <source>
        <dbReference type="Proteomes" id="UP001178507"/>
    </source>
</evidence>
<dbReference type="EMBL" id="CAUJNA010002890">
    <property type="protein sequence ID" value="CAJ1394569.1"/>
    <property type="molecule type" value="Genomic_DNA"/>
</dbReference>
<evidence type="ECO:0000313" key="1">
    <source>
        <dbReference type="EMBL" id="CAJ1394569.1"/>
    </source>
</evidence>
<proteinExistence type="predicted"/>
<dbReference type="AlphaFoldDB" id="A0AA36IXE6"/>
<sequence length="62" mass="6628">MRYKKLSRLHCGGIAVGGNRTCCQLRASADGSGRRSADWHLRRRADGCSAQCAAAIVARPAL</sequence>
<gene>
    <name evidence="1" type="ORF">EVOR1521_LOCUS19194</name>
</gene>
<dbReference type="Proteomes" id="UP001178507">
    <property type="component" value="Unassembled WGS sequence"/>
</dbReference>
<protein>
    <submittedName>
        <fullName evidence="1">Uncharacterized protein</fullName>
    </submittedName>
</protein>
<accession>A0AA36IXE6</accession>
<keyword evidence="2" id="KW-1185">Reference proteome</keyword>